<accession>A0A1M5UTC7</accession>
<name>A0A1M5UTC7_9FIRM</name>
<feature type="transmembrane region" description="Helical" evidence="1">
    <location>
        <begin position="39"/>
        <end position="60"/>
    </location>
</feature>
<keyword evidence="1" id="KW-1133">Transmembrane helix</keyword>
<sequence>MGIQNRELLKVWALRLSIATSIMVVLLSVLNGVKIFDLILRAVISFGGMYLLMAGTLSLFERTAIPKPEEDSQADSTPNCGGNIDFSVGDDEPINALGPDLRTAGQIDRDLSLELPGSERQAEIVRRMGWE</sequence>
<evidence type="ECO:0000313" key="3">
    <source>
        <dbReference type="Proteomes" id="UP000183954"/>
    </source>
</evidence>
<keyword evidence="1" id="KW-0812">Transmembrane</keyword>
<dbReference type="STRING" id="1121420.SAMN02746098_01061"/>
<proteinExistence type="predicted"/>
<dbReference type="RefSeq" id="WP_073028384.1">
    <property type="nucleotide sequence ID" value="NZ_FQXJ01000004.1"/>
</dbReference>
<keyword evidence="3" id="KW-1185">Reference proteome</keyword>
<dbReference type="Proteomes" id="UP000183954">
    <property type="component" value="Unassembled WGS sequence"/>
</dbReference>
<dbReference type="EMBL" id="FQXJ01000004">
    <property type="protein sequence ID" value="SHH65973.1"/>
    <property type="molecule type" value="Genomic_DNA"/>
</dbReference>
<organism evidence="2 3">
    <name type="scientific">Desulfosporosinus lacus DSM 15449</name>
    <dbReference type="NCBI Taxonomy" id="1121420"/>
    <lineage>
        <taxon>Bacteria</taxon>
        <taxon>Bacillati</taxon>
        <taxon>Bacillota</taxon>
        <taxon>Clostridia</taxon>
        <taxon>Eubacteriales</taxon>
        <taxon>Desulfitobacteriaceae</taxon>
        <taxon>Desulfosporosinus</taxon>
    </lineage>
</organism>
<evidence type="ECO:0000256" key="1">
    <source>
        <dbReference type="SAM" id="Phobius"/>
    </source>
</evidence>
<dbReference type="AlphaFoldDB" id="A0A1M5UTC7"/>
<protein>
    <submittedName>
        <fullName evidence="2">Uncharacterized protein</fullName>
    </submittedName>
</protein>
<evidence type="ECO:0000313" key="2">
    <source>
        <dbReference type="EMBL" id="SHH65973.1"/>
    </source>
</evidence>
<feature type="transmembrane region" description="Helical" evidence="1">
    <location>
        <begin position="12"/>
        <end position="33"/>
    </location>
</feature>
<dbReference type="OrthoDB" id="1797947at2"/>
<keyword evidence="1" id="KW-0472">Membrane</keyword>
<gene>
    <name evidence="2" type="ORF">SAMN02746098_01061</name>
</gene>
<reference evidence="3" key="1">
    <citation type="submission" date="2016-11" db="EMBL/GenBank/DDBJ databases">
        <authorList>
            <person name="Varghese N."/>
            <person name="Submissions S."/>
        </authorList>
    </citation>
    <scope>NUCLEOTIDE SEQUENCE [LARGE SCALE GENOMIC DNA]</scope>
    <source>
        <strain evidence="3">DSM 15449</strain>
    </source>
</reference>